<dbReference type="PANTHER" id="PTHR11733:SF241">
    <property type="entry name" value="GH26575P-RELATED"/>
    <property type="match status" value="1"/>
</dbReference>
<dbReference type="InterPro" id="IPR042089">
    <property type="entry name" value="Peptidase_M13_dom_2"/>
</dbReference>
<evidence type="ECO:0000259" key="3">
    <source>
        <dbReference type="Pfam" id="PF05649"/>
    </source>
</evidence>
<dbReference type="Gene3D" id="1.10.1380.10">
    <property type="entry name" value="Neutral endopeptidase , domain2"/>
    <property type="match status" value="1"/>
</dbReference>
<dbReference type="AlphaFoldDB" id="A0AAQ4EMG0"/>
<organism evidence="4 5">
    <name type="scientific">Amblyomma americanum</name>
    <name type="common">Lone star tick</name>
    <dbReference type="NCBI Taxonomy" id="6943"/>
    <lineage>
        <taxon>Eukaryota</taxon>
        <taxon>Metazoa</taxon>
        <taxon>Ecdysozoa</taxon>
        <taxon>Arthropoda</taxon>
        <taxon>Chelicerata</taxon>
        <taxon>Arachnida</taxon>
        <taxon>Acari</taxon>
        <taxon>Parasitiformes</taxon>
        <taxon>Ixodida</taxon>
        <taxon>Ixodoidea</taxon>
        <taxon>Ixodidae</taxon>
        <taxon>Amblyomminae</taxon>
        <taxon>Amblyomma</taxon>
    </lineage>
</organism>
<keyword evidence="5" id="KW-1185">Reference proteome</keyword>
<reference evidence="4 5" key="1">
    <citation type="journal article" date="2023" name="Arcadia Sci">
        <title>De novo assembly of a long-read Amblyomma americanum tick genome.</title>
        <authorList>
            <person name="Chou S."/>
            <person name="Poskanzer K.E."/>
            <person name="Rollins M."/>
            <person name="Thuy-Boun P.S."/>
        </authorList>
    </citation>
    <scope>NUCLEOTIDE SEQUENCE [LARGE SCALE GENOMIC DNA]</scope>
    <source>
        <strain evidence="4">F_SG_1</strain>
        <tissue evidence="4">Salivary glands</tissue>
    </source>
</reference>
<dbReference type="GO" id="GO:0004222">
    <property type="term" value="F:metalloendopeptidase activity"/>
    <property type="evidence" value="ECO:0007669"/>
    <property type="project" value="InterPro"/>
</dbReference>
<dbReference type="Pfam" id="PF05649">
    <property type="entry name" value="Peptidase_M13_N"/>
    <property type="match status" value="1"/>
</dbReference>
<protein>
    <recommendedName>
        <fullName evidence="3">Peptidase M13 N-terminal domain-containing protein</fullName>
    </recommendedName>
</protein>
<dbReference type="Proteomes" id="UP001321473">
    <property type="component" value="Unassembled WGS sequence"/>
</dbReference>
<comment type="caution">
    <text evidence="4">The sequence shown here is derived from an EMBL/GenBank/DDBJ whole genome shotgun (WGS) entry which is preliminary data.</text>
</comment>
<keyword evidence="2" id="KW-1133">Transmembrane helix</keyword>
<dbReference type="SUPFAM" id="SSF55486">
    <property type="entry name" value="Metalloproteases ('zincins'), catalytic domain"/>
    <property type="match status" value="1"/>
</dbReference>
<dbReference type="PANTHER" id="PTHR11733">
    <property type="entry name" value="ZINC METALLOPROTEASE FAMILY M13 NEPRILYSIN-RELATED"/>
    <property type="match status" value="1"/>
</dbReference>
<sequence>MEEATREGELWSLAAIALAATAAVLVVFYVVQSTFKRQVCTTAACESFAKLLGESVNASVNPCDSFGRYVCDGWRTRNAVSVQEVIYQTALEAIVKSMAKAAIPERHQNAGEQTAALFRSCYAPQDRSDEPSLVREYLNQAGVTWPWVPAQPDVLETSMYLAFELGWPAVLDFKLERDSSASTVVIDPARSFALVLWAELQVSSEEAWKRYFDALVLLFSIGGGTSTVTYSDVHDADLIMRKRLRDALVRNWTRMEMNNLYPGGEVWANALAKRNITGSLRFMSNSRSFVPEFVELWKEHGEAKMHLYVSWCAVRYVARFLNRQLLFTNVGQRHYSTSISSMTCLLFTYGMVGDAVFVPYSAQVLRSGVRSDVVKLVMAVRKAFTQRFHKDPLFSTNMAMITKWASVRDVFKAFDYRFEHDLRLPFRGYQDLTTSFVRNWRILSRSRYLNDTEPVHHYAVDTIMKGDLYSILKSSKDFALLPLALTFPMYDADMSIALKYGTLGTLLARASAEIALNHYAAHASTAERVFETLKCFVEDSRTMSIEPQDDVLLEAVALEAALDAFQEAAEGTRKGQDGLAVYSAVETFFLSWCFTKCAAPATTRSADVDRCSAPLRHVQRFSDAFGCQAETSLNPMNKCLVF</sequence>
<feature type="domain" description="Peptidase M13 N-terminal" evidence="3">
    <location>
        <begin position="62"/>
        <end position="390"/>
    </location>
</feature>
<feature type="transmembrane region" description="Helical" evidence="2">
    <location>
        <begin position="12"/>
        <end position="31"/>
    </location>
</feature>
<evidence type="ECO:0000313" key="5">
    <source>
        <dbReference type="Proteomes" id="UP001321473"/>
    </source>
</evidence>
<keyword evidence="2" id="KW-0812">Transmembrane</keyword>
<dbReference type="GO" id="GO:0005886">
    <property type="term" value="C:plasma membrane"/>
    <property type="evidence" value="ECO:0007669"/>
    <property type="project" value="TreeGrafter"/>
</dbReference>
<dbReference type="InterPro" id="IPR008753">
    <property type="entry name" value="Peptidase_M13_N"/>
</dbReference>
<proteinExistence type="inferred from homology"/>
<gene>
    <name evidence="4" type="ORF">V5799_030656</name>
</gene>
<evidence type="ECO:0000313" key="4">
    <source>
        <dbReference type="EMBL" id="KAK8775992.1"/>
    </source>
</evidence>
<dbReference type="Gene3D" id="3.40.390.10">
    <property type="entry name" value="Collagenase (Catalytic Domain)"/>
    <property type="match status" value="1"/>
</dbReference>
<keyword evidence="2" id="KW-0472">Membrane</keyword>
<dbReference type="InterPro" id="IPR024079">
    <property type="entry name" value="MetalloPept_cat_dom_sf"/>
</dbReference>
<accession>A0AAQ4EMG0</accession>
<dbReference type="PROSITE" id="PS51885">
    <property type="entry name" value="NEPRILYSIN"/>
    <property type="match status" value="1"/>
</dbReference>
<dbReference type="GO" id="GO:0016485">
    <property type="term" value="P:protein processing"/>
    <property type="evidence" value="ECO:0007669"/>
    <property type="project" value="TreeGrafter"/>
</dbReference>
<comment type="similarity">
    <text evidence="1">Belongs to the peptidase M13 family.</text>
</comment>
<evidence type="ECO:0000256" key="1">
    <source>
        <dbReference type="ARBA" id="ARBA00007357"/>
    </source>
</evidence>
<dbReference type="EMBL" id="JARKHS020013441">
    <property type="protein sequence ID" value="KAK8775992.1"/>
    <property type="molecule type" value="Genomic_DNA"/>
</dbReference>
<evidence type="ECO:0000256" key="2">
    <source>
        <dbReference type="SAM" id="Phobius"/>
    </source>
</evidence>
<name>A0AAQ4EMG0_AMBAM</name>
<dbReference type="InterPro" id="IPR000718">
    <property type="entry name" value="Peptidase_M13"/>
</dbReference>